<dbReference type="Proteomes" id="UP001221142">
    <property type="component" value="Unassembled WGS sequence"/>
</dbReference>
<dbReference type="EMBL" id="JARKIF010000018">
    <property type="protein sequence ID" value="KAJ7619332.1"/>
    <property type="molecule type" value="Genomic_DNA"/>
</dbReference>
<proteinExistence type="predicted"/>
<accession>A0AAD7FEG4</accession>
<reference evidence="2" key="1">
    <citation type="submission" date="2023-03" db="EMBL/GenBank/DDBJ databases">
        <title>Massive genome expansion in bonnet fungi (Mycena s.s.) driven by repeated elements and novel gene families across ecological guilds.</title>
        <authorList>
            <consortium name="Lawrence Berkeley National Laboratory"/>
            <person name="Harder C.B."/>
            <person name="Miyauchi S."/>
            <person name="Viragh M."/>
            <person name="Kuo A."/>
            <person name="Thoen E."/>
            <person name="Andreopoulos B."/>
            <person name="Lu D."/>
            <person name="Skrede I."/>
            <person name="Drula E."/>
            <person name="Henrissat B."/>
            <person name="Morin E."/>
            <person name="Kohler A."/>
            <person name="Barry K."/>
            <person name="LaButti K."/>
            <person name="Morin E."/>
            <person name="Salamov A."/>
            <person name="Lipzen A."/>
            <person name="Mereny Z."/>
            <person name="Hegedus B."/>
            <person name="Baldrian P."/>
            <person name="Stursova M."/>
            <person name="Weitz H."/>
            <person name="Taylor A."/>
            <person name="Grigoriev I.V."/>
            <person name="Nagy L.G."/>
            <person name="Martin F."/>
            <person name="Kauserud H."/>
        </authorList>
    </citation>
    <scope>NUCLEOTIDE SEQUENCE</scope>
    <source>
        <strain evidence="2">9284</strain>
    </source>
</reference>
<feature type="region of interest" description="Disordered" evidence="1">
    <location>
        <begin position="347"/>
        <end position="379"/>
    </location>
</feature>
<evidence type="ECO:0000313" key="3">
    <source>
        <dbReference type="Proteomes" id="UP001221142"/>
    </source>
</evidence>
<evidence type="ECO:0000313" key="2">
    <source>
        <dbReference type="EMBL" id="KAJ7619332.1"/>
    </source>
</evidence>
<feature type="compositionally biased region" description="Polar residues" evidence="1">
    <location>
        <begin position="751"/>
        <end position="764"/>
    </location>
</feature>
<organism evidence="2 3">
    <name type="scientific">Roridomyces roridus</name>
    <dbReference type="NCBI Taxonomy" id="1738132"/>
    <lineage>
        <taxon>Eukaryota</taxon>
        <taxon>Fungi</taxon>
        <taxon>Dikarya</taxon>
        <taxon>Basidiomycota</taxon>
        <taxon>Agaricomycotina</taxon>
        <taxon>Agaricomycetes</taxon>
        <taxon>Agaricomycetidae</taxon>
        <taxon>Agaricales</taxon>
        <taxon>Marasmiineae</taxon>
        <taxon>Mycenaceae</taxon>
        <taxon>Roridomyces</taxon>
    </lineage>
</organism>
<name>A0AAD7FEG4_9AGAR</name>
<protein>
    <submittedName>
        <fullName evidence="2">Uncharacterized protein</fullName>
    </submittedName>
</protein>
<sequence length="997" mass="111204">MEKRTLVYESGRRSCLSGYYTLPTFPSGLSWDLPALPAASYRNVYTGGRHLLLWSPNSSQIPFLPGIPPFNLNRSIPPALSARRYNGSYGRFDPSVNPQFVNMGRPFWPFIRRENRVQDDDPLVVVFRPFVEHWNDEGLYSRRGSLNTSFIDNLRLAQRVLDARMTEFQASFRPSSSTWASRPRANAAQIFDLAQVQMWENAVDYGVALQRTLKEMEAWVAWRRAVAEQARLTQHERLERIGAANDDWMGCWINELPEDLGLNFLAACVPCFVVHEYEIDEDLLPGVEFANLLTGTEVEHSLSDSNPYQAIARRRAVLDSLVPNDPYGVVTPSTSDDCRRSSLAYQRRQLSTKETARAELATSPGFDESMGEGSAAAEDPTITTVNRPVHWIEPPPVQRPPQIGKWEKFELEEVGGRPGWIFRGRNYDVEAENEWFDRSRKRRLFMGPLTLPEGVFNAEVFGAPVPDFPFWFPGDGRGFLPAPRSTWMYQRAEPRASDVGRRAVLPLSLPREVEEEKLVKKDKGKGKAIESDEEEDEFEGMEVDEPRIQDVPSPVVVLDNVDDGLSAATFYAAIGPFLQTMRSHPIAITRARGRMWIQLPNIEEARRAYGVFLVKGPARPSDNLAVEYAPLGDFEEARRYSQDCWDVSMEQNGDVGMGQLAAEDSHPLVSEEGRSIPAEAEMSSEMEEGSHETKKSVVAQPALIGTAAADAASMSPPPPVHSLPESSSAEPHNHHSLQSAVLDNVLPPPSLSSEIPTVSPSAYNRQPLEPRLSDQTDPAHRSLLERLSEEAPRILISIPASRSLLERMSASCLSGSEAPPSLLDRLSDTGLLHPRPLESSQTGPRIPHVPLAARLSSPSEATPLDLSDSSDDSSEDDMPPEEPPTGSKKKKQRKKKKKKSGEKKRGARGGRREKERKRRKADQAATLASEQIDVEKQTSALTPPDAPDTIVTALNEGTSASHVAANTRRYWEEDESIPLYAWFEEDFPEEMMEATEG</sequence>
<feature type="compositionally biased region" description="Acidic residues" evidence="1">
    <location>
        <begin position="868"/>
        <end position="880"/>
    </location>
</feature>
<keyword evidence="3" id="KW-1185">Reference proteome</keyword>
<feature type="region of interest" description="Disordered" evidence="1">
    <location>
        <begin position="813"/>
        <end position="948"/>
    </location>
</feature>
<feature type="region of interest" description="Disordered" evidence="1">
    <location>
        <begin position="709"/>
        <end position="777"/>
    </location>
</feature>
<feature type="compositionally biased region" description="Basic residues" evidence="1">
    <location>
        <begin position="887"/>
        <end position="920"/>
    </location>
</feature>
<evidence type="ECO:0000256" key="1">
    <source>
        <dbReference type="SAM" id="MobiDB-lite"/>
    </source>
</evidence>
<feature type="compositionally biased region" description="Polar residues" evidence="1">
    <location>
        <begin position="724"/>
        <end position="741"/>
    </location>
</feature>
<dbReference type="AlphaFoldDB" id="A0AAD7FEG4"/>
<comment type="caution">
    <text evidence="2">The sequence shown here is derived from an EMBL/GenBank/DDBJ whole genome shotgun (WGS) entry which is preliminary data.</text>
</comment>
<gene>
    <name evidence="2" type="ORF">FB45DRAFT_1062759</name>
</gene>